<reference evidence="2 3" key="1">
    <citation type="journal article" date="2016" name="Nat. Commun.">
        <title>Ectomycorrhizal ecology is imprinted in the genome of the dominant symbiotic fungus Cenococcum geophilum.</title>
        <authorList>
            <consortium name="DOE Joint Genome Institute"/>
            <person name="Peter M."/>
            <person name="Kohler A."/>
            <person name="Ohm R.A."/>
            <person name="Kuo A."/>
            <person name="Krutzmann J."/>
            <person name="Morin E."/>
            <person name="Arend M."/>
            <person name="Barry K.W."/>
            <person name="Binder M."/>
            <person name="Choi C."/>
            <person name="Clum A."/>
            <person name="Copeland A."/>
            <person name="Grisel N."/>
            <person name="Haridas S."/>
            <person name="Kipfer T."/>
            <person name="LaButti K."/>
            <person name="Lindquist E."/>
            <person name="Lipzen A."/>
            <person name="Maire R."/>
            <person name="Meier B."/>
            <person name="Mihaltcheva S."/>
            <person name="Molinier V."/>
            <person name="Murat C."/>
            <person name="Poggeler S."/>
            <person name="Quandt C.A."/>
            <person name="Sperisen C."/>
            <person name="Tritt A."/>
            <person name="Tisserant E."/>
            <person name="Crous P.W."/>
            <person name="Henrissat B."/>
            <person name="Nehls U."/>
            <person name="Egli S."/>
            <person name="Spatafora J.W."/>
            <person name="Grigoriev I.V."/>
            <person name="Martin F.M."/>
        </authorList>
    </citation>
    <scope>NUCLEOTIDE SEQUENCE [LARGE SCALE GENOMIC DNA]</scope>
    <source>
        <strain evidence="2 3">CBS 207.34</strain>
    </source>
</reference>
<feature type="coiled-coil region" evidence="1">
    <location>
        <begin position="62"/>
        <end position="89"/>
    </location>
</feature>
<protein>
    <submittedName>
        <fullName evidence="2">Uncharacterized protein</fullName>
    </submittedName>
</protein>
<keyword evidence="3" id="KW-1185">Reference proteome</keyword>
<dbReference type="Proteomes" id="UP000250140">
    <property type="component" value="Unassembled WGS sequence"/>
</dbReference>
<evidence type="ECO:0000256" key="1">
    <source>
        <dbReference type="SAM" id="Coils"/>
    </source>
</evidence>
<dbReference type="AlphaFoldDB" id="A0A8E2JXF6"/>
<name>A0A8E2JXF6_9PEZI</name>
<evidence type="ECO:0000313" key="2">
    <source>
        <dbReference type="EMBL" id="OCL13184.1"/>
    </source>
</evidence>
<gene>
    <name evidence="2" type="ORF">AOQ84DRAFT_372406</name>
</gene>
<dbReference type="EMBL" id="KV748771">
    <property type="protein sequence ID" value="OCL13184.1"/>
    <property type="molecule type" value="Genomic_DNA"/>
</dbReference>
<organism evidence="2 3">
    <name type="scientific">Glonium stellatum</name>
    <dbReference type="NCBI Taxonomy" id="574774"/>
    <lineage>
        <taxon>Eukaryota</taxon>
        <taxon>Fungi</taxon>
        <taxon>Dikarya</taxon>
        <taxon>Ascomycota</taxon>
        <taxon>Pezizomycotina</taxon>
        <taxon>Dothideomycetes</taxon>
        <taxon>Pleosporomycetidae</taxon>
        <taxon>Gloniales</taxon>
        <taxon>Gloniaceae</taxon>
        <taxon>Glonium</taxon>
    </lineage>
</organism>
<feature type="coiled-coil region" evidence="1">
    <location>
        <begin position="226"/>
        <end position="303"/>
    </location>
</feature>
<proteinExistence type="predicted"/>
<accession>A0A8E2JXF6</accession>
<sequence>MAKQFDRLSSPMKSCKSRVRESHRWDTALSQGLMYATAQWQYQEKENSKLRAQLAALQQSHCEQMNALLREHKDEMAKAEAVLHTLQVEKQQLTVVNDGLLGQHKVHCSVLAGLVAARASDQVRHDSEVQDLKARLHSVEPTTDTAMSNSTDSNIIEQHRSKAGLDRRKIKEVTQEQHDLHNLVKASEAQTIAHEAEIRLYQKALLETHGKLEKATTQLDKNVEWNKRLRNDVYELNRSLREANSKLNATNTPGVGSAYQPDLTPSTGLQAAQAQIQATNAELRAAKREITRVTTQLNTAEALIESQKGRIDTSQQWINSLDKAITALEAEKVAL</sequence>
<evidence type="ECO:0000313" key="3">
    <source>
        <dbReference type="Proteomes" id="UP000250140"/>
    </source>
</evidence>
<keyword evidence="1" id="KW-0175">Coiled coil</keyword>